<sequence>MIRRRFVRGGGGAPESESHGDQDDQSNESMDEKSPAPSFLSFDQISLLSELDVDGVQKQLEEFLNFKQCETSLMESILLDYYVSGFWWAKEMNFTLQQMSDFMALIRLMLDNLEHEQMSLEDNIQELWDSLVGEEQSYSEISSGLAVFNVDQTKAIIDYLKTSLFQHYKLYQFIFYCPRSEVVLGVEEMIEIVNPTNMHFPAPLEEGIPCDMYSQRIAKIPGTEEIEEEIQDIKQNDSPVSASHVGDISQDIKPKHLIPEIQETENLKQKMVLATEKKSPEEMQLGSSSGANSLSGFTIEDVKSVLGPLTKQVIDNVQVDINEKLHIREEAYSVRIDKLKRNKPS</sequence>
<keyword evidence="2" id="KW-1185">Reference proteome</keyword>
<feature type="region of interest" description="Disordered" evidence="1">
    <location>
        <begin position="1"/>
        <end position="37"/>
    </location>
</feature>
<dbReference type="GeneID" id="115471145"/>
<dbReference type="FunCoup" id="A0A6P7XZA6">
    <property type="interactions" value="78"/>
</dbReference>
<accession>A0A6P7XZA6</accession>
<evidence type="ECO:0000313" key="2">
    <source>
        <dbReference type="Proteomes" id="UP000515156"/>
    </source>
</evidence>
<evidence type="ECO:0000256" key="1">
    <source>
        <dbReference type="SAM" id="MobiDB-lite"/>
    </source>
</evidence>
<proteinExistence type="predicted"/>
<dbReference type="PANTHER" id="PTHR28457">
    <property type="entry name" value="COILED-COIL DOMAIN-CONTAINING PROTEIN 189"/>
    <property type="match status" value="1"/>
</dbReference>
<dbReference type="InterPro" id="IPR032727">
    <property type="entry name" value="CLAMP"/>
</dbReference>
<dbReference type="InParanoid" id="A0A6P7XZA6"/>
<dbReference type="Proteomes" id="UP000515156">
    <property type="component" value="Chromosome 5"/>
</dbReference>
<gene>
    <name evidence="3" type="primary">CABCOCO1</name>
</gene>
<evidence type="ECO:0000313" key="3">
    <source>
        <dbReference type="RefSeq" id="XP_030060697.1"/>
    </source>
</evidence>
<name>A0A6P7XZA6_9AMPH</name>
<dbReference type="AlphaFoldDB" id="A0A6P7XZA6"/>
<dbReference type="PANTHER" id="PTHR28457:SF3">
    <property type="entry name" value="CILIARY-ASSOCIATED CALCIUM-BINDING COILED-COIL PROTEIN 1"/>
    <property type="match status" value="1"/>
</dbReference>
<dbReference type="Pfam" id="PF14769">
    <property type="entry name" value="CLAMP"/>
    <property type="match status" value="1"/>
</dbReference>
<reference evidence="3" key="1">
    <citation type="submission" date="2025-08" db="UniProtKB">
        <authorList>
            <consortium name="RefSeq"/>
        </authorList>
    </citation>
    <scope>IDENTIFICATION</scope>
</reference>
<protein>
    <submittedName>
        <fullName evidence="3">Ciliary-associated calcium-binding coiled-coil protein 1 isoform X1</fullName>
    </submittedName>
</protein>
<dbReference type="OrthoDB" id="2126027at2759"/>
<dbReference type="KEGG" id="muo:115471145"/>
<dbReference type="CTD" id="219621"/>
<dbReference type="RefSeq" id="XP_030060697.1">
    <property type="nucleotide sequence ID" value="XM_030204837.1"/>
</dbReference>
<organism evidence="2 3">
    <name type="scientific">Microcaecilia unicolor</name>
    <dbReference type="NCBI Taxonomy" id="1415580"/>
    <lineage>
        <taxon>Eukaryota</taxon>
        <taxon>Metazoa</taxon>
        <taxon>Chordata</taxon>
        <taxon>Craniata</taxon>
        <taxon>Vertebrata</taxon>
        <taxon>Euteleostomi</taxon>
        <taxon>Amphibia</taxon>
        <taxon>Gymnophiona</taxon>
        <taxon>Siphonopidae</taxon>
        <taxon>Microcaecilia</taxon>
    </lineage>
</organism>